<evidence type="ECO:0000313" key="2">
    <source>
        <dbReference type="Proteomes" id="UP000234275"/>
    </source>
</evidence>
<proteinExistence type="predicted"/>
<name>A0A2I2GLG5_9EURO</name>
<dbReference type="EMBL" id="MSFO01000001">
    <property type="protein sequence ID" value="PLB53715.1"/>
    <property type="molecule type" value="Genomic_DNA"/>
</dbReference>
<organism evidence="1 2">
    <name type="scientific">Aspergillus steynii IBT 23096</name>
    <dbReference type="NCBI Taxonomy" id="1392250"/>
    <lineage>
        <taxon>Eukaryota</taxon>
        <taxon>Fungi</taxon>
        <taxon>Dikarya</taxon>
        <taxon>Ascomycota</taxon>
        <taxon>Pezizomycotina</taxon>
        <taxon>Eurotiomycetes</taxon>
        <taxon>Eurotiomycetidae</taxon>
        <taxon>Eurotiales</taxon>
        <taxon>Aspergillaceae</taxon>
        <taxon>Aspergillus</taxon>
        <taxon>Aspergillus subgen. Circumdati</taxon>
    </lineage>
</organism>
<dbReference type="VEuPathDB" id="FungiDB:P170DRAFT_2935"/>
<comment type="caution">
    <text evidence="1">The sequence shown here is derived from an EMBL/GenBank/DDBJ whole genome shotgun (WGS) entry which is preliminary data.</text>
</comment>
<protein>
    <submittedName>
        <fullName evidence="1">Uncharacterized protein</fullName>
    </submittedName>
</protein>
<dbReference type="GeneID" id="36550939"/>
<gene>
    <name evidence="1" type="ORF">P170DRAFT_2935</name>
</gene>
<sequence>MENMVFPVFVMLSTTLRGRDLPSLGSSQTSALTGYCYGRRLHIFYLLSVMSKRGPQVTKYWTRSFQFQLAPIEPWC</sequence>
<keyword evidence="2" id="KW-1185">Reference proteome</keyword>
<accession>A0A2I2GLG5</accession>
<evidence type="ECO:0000313" key="1">
    <source>
        <dbReference type="EMBL" id="PLB53715.1"/>
    </source>
</evidence>
<dbReference type="RefSeq" id="XP_024709017.1">
    <property type="nucleotide sequence ID" value="XM_024843239.1"/>
</dbReference>
<reference evidence="1 2" key="1">
    <citation type="submission" date="2016-12" db="EMBL/GenBank/DDBJ databases">
        <title>The genomes of Aspergillus section Nigri reveals drivers in fungal speciation.</title>
        <authorList>
            <consortium name="DOE Joint Genome Institute"/>
            <person name="Vesth T.C."/>
            <person name="Nybo J."/>
            <person name="Theobald S."/>
            <person name="Brandl J."/>
            <person name="Frisvad J.C."/>
            <person name="Nielsen K.F."/>
            <person name="Lyhne E.K."/>
            <person name="Kogle M.E."/>
            <person name="Kuo A."/>
            <person name="Riley R."/>
            <person name="Clum A."/>
            <person name="Nolan M."/>
            <person name="Lipzen A."/>
            <person name="Salamov A."/>
            <person name="Henrissat B."/>
            <person name="Wiebenga A."/>
            <person name="De Vries R.P."/>
            <person name="Grigoriev I.V."/>
            <person name="Mortensen U.H."/>
            <person name="Andersen M.R."/>
            <person name="Baker S.E."/>
        </authorList>
    </citation>
    <scope>NUCLEOTIDE SEQUENCE [LARGE SCALE GENOMIC DNA]</scope>
    <source>
        <strain evidence="1 2">IBT 23096</strain>
    </source>
</reference>
<dbReference type="Proteomes" id="UP000234275">
    <property type="component" value="Unassembled WGS sequence"/>
</dbReference>
<dbReference type="AlphaFoldDB" id="A0A2I2GLG5"/>